<evidence type="ECO:0000313" key="8">
    <source>
        <dbReference type="Proteomes" id="UP000232323"/>
    </source>
</evidence>
<dbReference type="OrthoDB" id="4217619at2759"/>
<dbReference type="SMART" id="SM00228">
    <property type="entry name" value="PDZ"/>
    <property type="match status" value="1"/>
</dbReference>
<keyword evidence="2" id="KW-0645">Protease</keyword>
<dbReference type="PROSITE" id="PS50106">
    <property type="entry name" value="PDZ"/>
    <property type="match status" value="1"/>
</dbReference>
<evidence type="ECO:0000256" key="2">
    <source>
        <dbReference type="ARBA" id="ARBA00022670"/>
    </source>
</evidence>
<protein>
    <recommendedName>
        <fullName evidence="6">PDZ domain-containing protein</fullName>
    </recommendedName>
</protein>
<name>A0A250X636_9CHLO</name>
<evidence type="ECO:0000256" key="5">
    <source>
        <dbReference type="SAM" id="MobiDB-lite"/>
    </source>
</evidence>
<keyword evidence="4" id="KW-0720">Serine protease</keyword>
<dbReference type="GO" id="GO:0006508">
    <property type="term" value="P:proteolysis"/>
    <property type="evidence" value="ECO:0007669"/>
    <property type="project" value="UniProtKB-KW"/>
</dbReference>
<comment type="caution">
    <text evidence="7">The sequence shown here is derived from an EMBL/GenBank/DDBJ whole genome shotgun (WGS) entry which is preliminary data.</text>
</comment>
<dbReference type="InterPro" id="IPR001940">
    <property type="entry name" value="Peptidase_S1C"/>
</dbReference>
<dbReference type="InterPro" id="IPR043504">
    <property type="entry name" value="Peptidase_S1_PA_chymotrypsin"/>
</dbReference>
<feature type="domain" description="PDZ" evidence="6">
    <location>
        <begin position="370"/>
        <end position="425"/>
    </location>
</feature>
<evidence type="ECO:0000259" key="6">
    <source>
        <dbReference type="PROSITE" id="PS50106"/>
    </source>
</evidence>
<dbReference type="PANTHER" id="PTHR43343:SF2">
    <property type="entry name" value="PDZ DOMAIN-CONTAINING PROTEIN"/>
    <property type="match status" value="1"/>
</dbReference>
<dbReference type="GO" id="GO:0004252">
    <property type="term" value="F:serine-type endopeptidase activity"/>
    <property type="evidence" value="ECO:0007669"/>
    <property type="project" value="InterPro"/>
</dbReference>
<dbReference type="PRINTS" id="PR00834">
    <property type="entry name" value="PROTEASES2C"/>
</dbReference>
<dbReference type="InterPro" id="IPR051201">
    <property type="entry name" value="Chloro_Bact_Ser_Proteases"/>
</dbReference>
<dbReference type="InterPro" id="IPR036034">
    <property type="entry name" value="PDZ_sf"/>
</dbReference>
<organism evidence="7 8">
    <name type="scientific">Chlamydomonas eustigma</name>
    <dbReference type="NCBI Taxonomy" id="1157962"/>
    <lineage>
        <taxon>Eukaryota</taxon>
        <taxon>Viridiplantae</taxon>
        <taxon>Chlorophyta</taxon>
        <taxon>core chlorophytes</taxon>
        <taxon>Chlorophyceae</taxon>
        <taxon>CS clade</taxon>
        <taxon>Chlamydomonadales</taxon>
        <taxon>Chlamydomonadaceae</taxon>
        <taxon>Chlamydomonas</taxon>
    </lineage>
</organism>
<dbReference type="InterPro" id="IPR001478">
    <property type="entry name" value="PDZ"/>
</dbReference>
<evidence type="ECO:0000256" key="4">
    <source>
        <dbReference type="ARBA" id="ARBA00022825"/>
    </source>
</evidence>
<dbReference type="SUPFAM" id="SSF50156">
    <property type="entry name" value="PDZ domain-like"/>
    <property type="match status" value="1"/>
</dbReference>
<gene>
    <name evidence="7" type="ORF">CEUSTIGMA_g5672.t1</name>
</gene>
<reference evidence="7 8" key="1">
    <citation type="submission" date="2017-08" db="EMBL/GenBank/DDBJ databases">
        <title>Acidophilic green algal genome provides insights into adaptation to an acidic environment.</title>
        <authorList>
            <person name="Hirooka S."/>
            <person name="Hirose Y."/>
            <person name="Kanesaki Y."/>
            <person name="Higuchi S."/>
            <person name="Fujiwara T."/>
            <person name="Onuma R."/>
            <person name="Era A."/>
            <person name="Ohbayashi R."/>
            <person name="Uzuka A."/>
            <person name="Nozaki H."/>
            <person name="Yoshikawa H."/>
            <person name="Miyagishima S.Y."/>
        </authorList>
    </citation>
    <scope>NUCLEOTIDE SEQUENCE [LARGE SCALE GENOMIC DNA]</scope>
    <source>
        <strain evidence="7 8">NIES-2499</strain>
    </source>
</reference>
<accession>A0A250X636</accession>
<comment type="similarity">
    <text evidence="1">Belongs to the peptidase S1C family.</text>
</comment>
<dbReference type="Gene3D" id="2.40.10.10">
    <property type="entry name" value="Trypsin-like serine proteases"/>
    <property type="match status" value="2"/>
</dbReference>
<feature type="region of interest" description="Disordered" evidence="5">
    <location>
        <begin position="347"/>
        <end position="377"/>
    </location>
</feature>
<keyword evidence="8" id="KW-1185">Reference proteome</keyword>
<dbReference type="AlphaFoldDB" id="A0A250X636"/>
<keyword evidence="3" id="KW-0378">Hydrolase</keyword>
<dbReference type="FunFam" id="2.40.10.10:FF:000001">
    <property type="entry name" value="Periplasmic serine protease DegS"/>
    <property type="match status" value="1"/>
</dbReference>
<evidence type="ECO:0000313" key="7">
    <source>
        <dbReference type="EMBL" id="GAX78230.1"/>
    </source>
</evidence>
<dbReference type="PANTHER" id="PTHR43343">
    <property type="entry name" value="PEPTIDASE S12"/>
    <property type="match status" value="1"/>
</dbReference>
<dbReference type="Proteomes" id="UP000232323">
    <property type="component" value="Unassembled WGS sequence"/>
</dbReference>
<feature type="region of interest" description="Disordered" evidence="5">
    <location>
        <begin position="69"/>
        <end position="99"/>
    </location>
</feature>
<dbReference type="EMBL" id="BEGY01000030">
    <property type="protein sequence ID" value="GAX78230.1"/>
    <property type="molecule type" value="Genomic_DNA"/>
</dbReference>
<dbReference type="Pfam" id="PF13180">
    <property type="entry name" value="PDZ_2"/>
    <property type="match status" value="1"/>
</dbReference>
<evidence type="ECO:0000256" key="1">
    <source>
        <dbReference type="ARBA" id="ARBA00010541"/>
    </source>
</evidence>
<evidence type="ECO:0000256" key="3">
    <source>
        <dbReference type="ARBA" id="ARBA00022801"/>
    </source>
</evidence>
<feature type="compositionally biased region" description="Low complexity" evidence="5">
    <location>
        <begin position="347"/>
        <end position="369"/>
    </location>
</feature>
<dbReference type="SUPFAM" id="SSF50494">
    <property type="entry name" value="Trypsin-like serine proteases"/>
    <property type="match status" value="1"/>
</dbReference>
<dbReference type="Gene3D" id="2.30.42.10">
    <property type="match status" value="1"/>
</dbReference>
<proteinExistence type="inferred from homology"/>
<dbReference type="InterPro" id="IPR009003">
    <property type="entry name" value="Peptidase_S1_PA"/>
</dbReference>
<sequence length="513" mass="53600">MQARVYNDPRTMLQNRIQSFQGSTPLRGKWVTTAQVPTSTLQSLPAPRSCWTQASTFSSDAIRDYDGRFGRGITGKTPSAGSTETTDEGINPDSANDNETLLTDLTEGERLTVSVFQENSPCIVNVSTTSTALGIFPFTMVQVPRGSGSGFIWDRNGHVITNSHVISSATGVTVTLYGGLVAKARVVGRDKEKDVAVLKLDLPAEQLQKLRPVTLGCSSNLMVGQKVLALGNPFGLDLSLTQGIVSGLGRELGSPSRQGAPITNVIQTDAAINPGNSGGPLLDSRGRLVGINTAIADPTGQGVFSGVGFAIPIDSVKGLVEQILVHGRVIRPALGLTIAPLPAYMSTSSGRPGSSSSSSSRNQAEPSSSGMRAGGDNERSGVLVVHVRPGGPADLAGIIPTRRETLFGRVILGDVITAINGKPIKRQRDLFALLDTCKVGQAVDVTLAPRGGEGIGGVGPSPAAPATCLFGSCAERGTSYNSSTRYQPQSASAVSRTLKVVLADRQKLQWGSE</sequence>
<dbReference type="STRING" id="1157962.A0A250X636"/>
<dbReference type="Pfam" id="PF13365">
    <property type="entry name" value="Trypsin_2"/>
    <property type="match status" value="1"/>
</dbReference>